<dbReference type="PANTHER" id="PTHR48053:SF37">
    <property type="entry name" value="LEUCINE-RICH REPEAT PROTEIN KINASE FAMILY PROTEIN"/>
    <property type="match status" value="1"/>
</dbReference>
<dbReference type="GO" id="GO:0051707">
    <property type="term" value="P:response to other organism"/>
    <property type="evidence" value="ECO:0007669"/>
    <property type="project" value="UniProtKB-ARBA"/>
</dbReference>
<comment type="caution">
    <text evidence="20">The sequence shown here is derived from an EMBL/GenBank/DDBJ whole genome shotgun (WGS) entry which is preliminary data.</text>
</comment>
<dbReference type="InterPro" id="IPR032675">
    <property type="entry name" value="LRR_dom_sf"/>
</dbReference>
<evidence type="ECO:0000256" key="6">
    <source>
        <dbReference type="ARBA" id="ARBA00022614"/>
    </source>
</evidence>
<evidence type="ECO:0000256" key="18">
    <source>
        <dbReference type="PROSITE-ProRule" id="PRU10141"/>
    </source>
</evidence>
<evidence type="ECO:0000256" key="2">
    <source>
        <dbReference type="ARBA" id="ARBA00004479"/>
    </source>
</evidence>
<evidence type="ECO:0000256" key="5">
    <source>
        <dbReference type="ARBA" id="ARBA00022527"/>
    </source>
</evidence>
<evidence type="ECO:0000256" key="3">
    <source>
        <dbReference type="ARBA" id="ARBA00012513"/>
    </source>
</evidence>
<keyword evidence="8 19" id="KW-0812">Transmembrane</keyword>
<dbReference type="FunFam" id="3.80.10.10:FF:000288">
    <property type="entry name" value="LRR receptor-like serine/threonine-protein kinase EFR"/>
    <property type="match status" value="1"/>
</dbReference>
<evidence type="ECO:0000256" key="8">
    <source>
        <dbReference type="ARBA" id="ARBA00022692"/>
    </source>
</evidence>
<dbReference type="Pfam" id="PF00560">
    <property type="entry name" value="LRR_1"/>
    <property type="match status" value="5"/>
</dbReference>
<evidence type="ECO:0000256" key="11">
    <source>
        <dbReference type="ARBA" id="ARBA00022741"/>
    </source>
</evidence>
<keyword evidence="4" id="KW-1003">Cell membrane</keyword>
<evidence type="ECO:0000256" key="19">
    <source>
        <dbReference type="SAM" id="Phobius"/>
    </source>
</evidence>
<dbReference type="EC" id="2.7.11.1" evidence="3"/>
<reference evidence="20" key="1">
    <citation type="submission" date="2022-12" db="EMBL/GenBank/DDBJ databases">
        <title>Draft genome assemblies for two species of Escallonia (Escalloniales).</title>
        <authorList>
            <person name="Chanderbali A."/>
            <person name="Dervinis C."/>
            <person name="Anghel I."/>
            <person name="Soltis D."/>
            <person name="Soltis P."/>
            <person name="Zapata F."/>
        </authorList>
    </citation>
    <scope>NUCLEOTIDE SEQUENCE</scope>
    <source>
        <strain evidence="20">UCBG64.0493</strain>
        <tissue evidence="20">Leaf</tissue>
    </source>
</reference>
<keyword evidence="15 19" id="KW-0472">Membrane</keyword>
<keyword evidence="6" id="KW-0433">Leucine-rich repeat</keyword>
<evidence type="ECO:0000256" key="1">
    <source>
        <dbReference type="ARBA" id="ARBA00004162"/>
    </source>
</evidence>
<feature type="non-terminal residue" evidence="20">
    <location>
        <position position="1"/>
    </location>
</feature>
<evidence type="ECO:0000256" key="4">
    <source>
        <dbReference type="ARBA" id="ARBA00022475"/>
    </source>
</evidence>
<keyword evidence="7" id="KW-0808">Transferase</keyword>
<keyword evidence="5" id="KW-0723">Serine/threonine-protein kinase</keyword>
<keyword evidence="16" id="KW-0675">Receptor</keyword>
<dbReference type="InterPro" id="IPR051716">
    <property type="entry name" value="Plant_RL_S/T_kinase"/>
</dbReference>
<dbReference type="Pfam" id="PF13855">
    <property type="entry name" value="LRR_8"/>
    <property type="match status" value="2"/>
</dbReference>
<dbReference type="InterPro" id="IPR011009">
    <property type="entry name" value="Kinase-like_dom_sf"/>
</dbReference>
<accession>A0AA89AEB4</accession>
<sequence>FVAHRNKLRGNIPVGLGTLSKLRHFSAELNNLTGGIPLSFGNLSSLVHLSVGKNSLTGSIPGTLGQLKRLEELYLYGNNLSGTIPPAIFNLSSIRTISFSENEIQGRLPPNMGITLPNLETLGLYRNHFTGSIQYALANASKLSRFIGKSNNFTGKMPNFQNLKNLNSFSITNNHLGTGEANDLEFISSLTNATSLWYFSLDANNFGGTLPESFSNLSSNLAFLYLDNNPISGSIPAGIGNLVNLEYLAMWNTQVNGTIPIGIGKLSKLKDLILSHSQLSGVIPSTIGNLSLLIELYLDGNNFDGNIPSTLGKCTNLLLLNLSQNSLSGRIPQQLFGLSSLSILLDLSQNHLSGTLPLEIGALTNLGYLDVSNNKLQGHIPSELGTCVKLEKLFMGGNFFQGIIPSLFSSLKGLRYLDLSGNNLSGTVPEYFGRIDLQYLNLSCNDFEGIVPTKGVFSNASATFLVGNSRLCGGMTDLHLPLCKPKLSEKNKSSVRLKLIISTAFGLLGTTMLCILLLVFCFRKRKEPTLHSPKGSILRLSYQSLVKATEGFSSTNLIGMGSFGSVYRGIIDDGKLVAVKVLNLQHRGASKKYGIGSKVSVYGDVYSFGILLLEMCTKKRPTDDMFSGNMNLHNFAKTAFSEGLLGIADPTLLQQGEEGETSIAHTQHVICRQEIQDCLTAVLRLGIACSMESPRERTNIGEAVAQLHVIRDTFLRNARARERARAEFAIQSSTGKSICIHKLESWHFKQRNYYNKNRGQDNGKRRGKVKVEVGFSNLITDCPTYNAIGSKPTLLVKLGQPSTS</sequence>
<proteinExistence type="predicted"/>
<evidence type="ECO:0000256" key="14">
    <source>
        <dbReference type="ARBA" id="ARBA00022989"/>
    </source>
</evidence>
<dbReference type="GO" id="GO:0004674">
    <property type="term" value="F:protein serine/threonine kinase activity"/>
    <property type="evidence" value="ECO:0007669"/>
    <property type="project" value="UniProtKB-KW"/>
</dbReference>
<keyword evidence="21" id="KW-1185">Reference proteome</keyword>
<dbReference type="AlphaFoldDB" id="A0AA89AEB4"/>
<dbReference type="GO" id="GO:0005886">
    <property type="term" value="C:plasma membrane"/>
    <property type="evidence" value="ECO:0007669"/>
    <property type="project" value="UniProtKB-SubCell"/>
</dbReference>
<dbReference type="InterPro" id="IPR017441">
    <property type="entry name" value="Protein_kinase_ATP_BS"/>
</dbReference>
<evidence type="ECO:0000256" key="9">
    <source>
        <dbReference type="ARBA" id="ARBA00022729"/>
    </source>
</evidence>
<comment type="subcellular location">
    <subcellularLocation>
        <location evidence="1">Cell membrane</location>
        <topology evidence="1">Single-pass membrane protein</topology>
    </subcellularLocation>
    <subcellularLocation>
        <location evidence="2">Membrane</location>
        <topology evidence="2">Single-pass type I membrane protein</topology>
    </subcellularLocation>
</comment>
<feature type="binding site" evidence="18">
    <location>
        <position position="580"/>
    </location>
    <ligand>
        <name>ATP</name>
        <dbReference type="ChEBI" id="CHEBI:30616"/>
    </ligand>
</feature>
<protein>
    <recommendedName>
        <fullName evidence="3">non-specific serine/threonine protein kinase</fullName>
        <ecNumber evidence="3">2.7.11.1</ecNumber>
    </recommendedName>
</protein>
<evidence type="ECO:0000313" key="21">
    <source>
        <dbReference type="Proteomes" id="UP001188597"/>
    </source>
</evidence>
<dbReference type="PROSITE" id="PS00107">
    <property type="entry name" value="PROTEIN_KINASE_ATP"/>
    <property type="match status" value="1"/>
</dbReference>
<dbReference type="FunFam" id="3.80.10.10:FF:000299">
    <property type="entry name" value="Piriformospora indica-insensitive protein 2"/>
    <property type="match status" value="1"/>
</dbReference>
<dbReference type="PANTHER" id="PTHR48053">
    <property type="entry name" value="LEUCINE RICH REPEAT FAMILY PROTEIN, EXPRESSED"/>
    <property type="match status" value="1"/>
</dbReference>
<keyword evidence="11 18" id="KW-0547">Nucleotide-binding</keyword>
<dbReference type="InterPro" id="IPR003591">
    <property type="entry name" value="Leu-rich_rpt_typical-subtyp"/>
</dbReference>
<dbReference type="GO" id="GO:0006952">
    <property type="term" value="P:defense response"/>
    <property type="evidence" value="ECO:0007669"/>
    <property type="project" value="UniProtKB-ARBA"/>
</dbReference>
<evidence type="ECO:0000256" key="10">
    <source>
        <dbReference type="ARBA" id="ARBA00022737"/>
    </source>
</evidence>
<keyword evidence="10" id="KW-0677">Repeat</keyword>
<evidence type="ECO:0000256" key="12">
    <source>
        <dbReference type="ARBA" id="ARBA00022777"/>
    </source>
</evidence>
<dbReference type="Gene3D" id="3.80.10.10">
    <property type="entry name" value="Ribonuclease Inhibitor"/>
    <property type="match status" value="4"/>
</dbReference>
<keyword evidence="9" id="KW-0732">Signal</keyword>
<keyword evidence="17" id="KW-0325">Glycoprotein</keyword>
<dbReference type="Gene3D" id="1.10.510.10">
    <property type="entry name" value="Transferase(Phosphotransferase) domain 1"/>
    <property type="match status" value="2"/>
</dbReference>
<evidence type="ECO:0000256" key="7">
    <source>
        <dbReference type="ARBA" id="ARBA00022679"/>
    </source>
</evidence>
<dbReference type="EMBL" id="JAVXUP010003388">
    <property type="protein sequence ID" value="KAK2999116.1"/>
    <property type="molecule type" value="Genomic_DNA"/>
</dbReference>
<gene>
    <name evidence="20" type="ORF">RJ639_023462</name>
</gene>
<keyword evidence="12" id="KW-0418">Kinase</keyword>
<evidence type="ECO:0000313" key="20">
    <source>
        <dbReference type="EMBL" id="KAK2999116.1"/>
    </source>
</evidence>
<keyword evidence="14 19" id="KW-1133">Transmembrane helix</keyword>
<organism evidence="20 21">
    <name type="scientific">Escallonia herrerae</name>
    <dbReference type="NCBI Taxonomy" id="1293975"/>
    <lineage>
        <taxon>Eukaryota</taxon>
        <taxon>Viridiplantae</taxon>
        <taxon>Streptophyta</taxon>
        <taxon>Embryophyta</taxon>
        <taxon>Tracheophyta</taxon>
        <taxon>Spermatophyta</taxon>
        <taxon>Magnoliopsida</taxon>
        <taxon>eudicotyledons</taxon>
        <taxon>Gunneridae</taxon>
        <taxon>Pentapetalae</taxon>
        <taxon>asterids</taxon>
        <taxon>campanulids</taxon>
        <taxon>Escalloniales</taxon>
        <taxon>Escalloniaceae</taxon>
        <taxon>Escallonia</taxon>
    </lineage>
</organism>
<evidence type="ECO:0000256" key="16">
    <source>
        <dbReference type="ARBA" id="ARBA00023170"/>
    </source>
</evidence>
<evidence type="ECO:0000256" key="13">
    <source>
        <dbReference type="ARBA" id="ARBA00022840"/>
    </source>
</evidence>
<evidence type="ECO:0000256" key="17">
    <source>
        <dbReference type="ARBA" id="ARBA00023180"/>
    </source>
</evidence>
<feature type="transmembrane region" description="Helical" evidence="19">
    <location>
        <begin position="499"/>
        <end position="522"/>
    </location>
</feature>
<dbReference type="GO" id="GO:0005524">
    <property type="term" value="F:ATP binding"/>
    <property type="evidence" value="ECO:0007669"/>
    <property type="project" value="UniProtKB-UniRule"/>
</dbReference>
<name>A0AA89AEB4_9ASTE</name>
<dbReference type="SUPFAM" id="SSF56112">
    <property type="entry name" value="Protein kinase-like (PK-like)"/>
    <property type="match status" value="2"/>
</dbReference>
<evidence type="ECO:0000256" key="15">
    <source>
        <dbReference type="ARBA" id="ARBA00023136"/>
    </source>
</evidence>
<dbReference type="SUPFAM" id="SSF52058">
    <property type="entry name" value="L domain-like"/>
    <property type="match status" value="2"/>
</dbReference>
<dbReference type="Proteomes" id="UP001188597">
    <property type="component" value="Unassembled WGS sequence"/>
</dbReference>
<dbReference type="InterPro" id="IPR001611">
    <property type="entry name" value="Leu-rich_rpt"/>
</dbReference>
<keyword evidence="13 18" id="KW-0067">ATP-binding</keyword>
<dbReference type="SMART" id="SM00369">
    <property type="entry name" value="LRR_TYP"/>
    <property type="match status" value="7"/>
</dbReference>